<keyword evidence="2 8" id="KW-0808">Transferase</keyword>
<evidence type="ECO:0000256" key="2">
    <source>
        <dbReference type="ARBA" id="ARBA00022679"/>
    </source>
</evidence>
<comment type="catalytic activity">
    <reaction evidence="8">
        <text>L-tyrosyl-[protein] + ATP = O-(5'-adenylyl)-L-tyrosyl-[protein] + diphosphate</text>
        <dbReference type="Rhea" id="RHEA:54288"/>
        <dbReference type="Rhea" id="RHEA-COMP:10136"/>
        <dbReference type="Rhea" id="RHEA-COMP:13846"/>
        <dbReference type="ChEBI" id="CHEBI:30616"/>
        <dbReference type="ChEBI" id="CHEBI:33019"/>
        <dbReference type="ChEBI" id="CHEBI:46858"/>
        <dbReference type="ChEBI" id="CHEBI:83624"/>
        <dbReference type="EC" id="2.7.7.108"/>
    </reaction>
</comment>
<feature type="binding site" evidence="8">
    <location>
        <position position="88"/>
    </location>
    <ligand>
        <name>ATP</name>
        <dbReference type="ChEBI" id="CHEBI:30616"/>
    </ligand>
</feature>
<evidence type="ECO:0000256" key="4">
    <source>
        <dbReference type="ARBA" id="ARBA00022723"/>
    </source>
</evidence>
<keyword evidence="10" id="KW-1185">Reference proteome</keyword>
<comment type="catalytic activity">
    <reaction evidence="8">
        <text>L-seryl-[protein] + UTP = O-(5'-uridylyl)-L-seryl-[protein] + diphosphate</text>
        <dbReference type="Rhea" id="RHEA:64604"/>
        <dbReference type="Rhea" id="RHEA-COMP:9863"/>
        <dbReference type="Rhea" id="RHEA-COMP:16635"/>
        <dbReference type="ChEBI" id="CHEBI:29999"/>
        <dbReference type="ChEBI" id="CHEBI:33019"/>
        <dbReference type="ChEBI" id="CHEBI:46398"/>
        <dbReference type="ChEBI" id="CHEBI:156051"/>
    </reaction>
</comment>
<feature type="binding site" evidence="8">
    <location>
        <position position="121"/>
    </location>
    <ligand>
        <name>ATP</name>
        <dbReference type="ChEBI" id="CHEBI:30616"/>
    </ligand>
</feature>
<evidence type="ECO:0000313" key="9">
    <source>
        <dbReference type="EMBL" id="MBM0104194.1"/>
    </source>
</evidence>
<dbReference type="InterPro" id="IPR003846">
    <property type="entry name" value="SelO"/>
</dbReference>
<proteinExistence type="inferred from homology"/>
<feature type="binding site" evidence="8">
    <location>
        <position position="257"/>
    </location>
    <ligand>
        <name>Mg(2+)</name>
        <dbReference type="ChEBI" id="CHEBI:18420"/>
    </ligand>
</feature>
<evidence type="ECO:0000256" key="6">
    <source>
        <dbReference type="ARBA" id="ARBA00022840"/>
    </source>
</evidence>
<dbReference type="PANTHER" id="PTHR32057">
    <property type="entry name" value="PROTEIN ADENYLYLTRANSFERASE SELO, MITOCHONDRIAL"/>
    <property type="match status" value="1"/>
</dbReference>
<protein>
    <recommendedName>
        <fullName evidence="8">Protein nucleotidyltransferase YdiU</fullName>
        <ecNumber evidence="8">2.7.7.-</ecNumber>
    </recommendedName>
    <alternativeName>
        <fullName evidence="8">Protein adenylyltransferase YdiU</fullName>
        <ecNumber evidence="8">2.7.7.108</ecNumber>
    </alternativeName>
    <alternativeName>
        <fullName evidence="8">Protein uridylyltransferase YdiU</fullName>
        <ecNumber evidence="8">2.7.7.-</ecNumber>
    </alternativeName>
</protein>
<comment type="catalytic activity">
    <reaction evidence="8">
        <text>L-histidyl-[protein] + UTP = N(tele)-(5'-uridylyl)-L-histidyl-[protein] + diphosphate</text>
        <dbReference type="Rhea" id="RHEA:83891"/>
        <dbReference type="Rhea" id="RHEA-COMP:9745"/>
        <dbReference type="Rhea" id="RHEA-COMP:20239"/>
        <dbReference type="ChEBI" id="CHEBI:29979"/>
        <dbReference type="ChEBI" id="CHEBI:33019"/>
        <dbReference type="ChEBI" id="CHEBI:46398"/>
        <dbReference type="ChEBI" id="CHEBI:233474"/>
    </reaction>
</comment>
<accession>A0ABS1WT93</accession>
<comment type="caution">
    <text evidence="9">The sequence shown here is derived from an EMBL/GenBank/DDBJ whole genome shotgun (WGS) entry which is preliminary data.</text>
</comment>
<comment type="function">
    <text evidence="8">Nucleotidyltransferase involved in the post-translational modification of proteins. It can catalyze the addition of adenosine monophosphate (AMP) or uridine monophosphate (UMP) to a protein, resulting in modifications known as AMPylation and UMPylation.</text>
</comment>
<comment type="catalytic activity">
    <reaction evidence="8">
        <text>L-seryl-[protein] + ATP = 3-O-(5'-adenylyl)-L-seryl-[protein] + diphosphate</text>
        <dbReference type="Rhea" id="RHEA:58120"/>
        <dbReference type="Rhea" id="RHEA-COMP:9863"/>
        <dbReference type="Rhea" id="RHEA-COMP:15073"/>
        <dbReference type="ChEBI" id="CHEBI:29999"/>
        <dbReference type="ChEBI" id="CHEBI:30616"/>
        <dbReference type="ChEBI" id="CHEBI:33019"/>
        <dbReference type="ChEBI" id="CHEBI:142516"/>
        <dbReference type="EC" id="2.7.7.108"/>
    </reaction>
</comment>
<dbReference type="HAMAP" id="MF_00692">
    <property type="entry name" value="SelO"/>
    <property type="match status" value="1"/>
</dbReference>
<name>A0ABS1WT93_9GAMM</name>
<comment type="catalytic activity">
    <reaction evidence="8">
        <text>L-threonyl-[protein] + ATP = 3-O-(5'-adenylyl)-L-threonyl-[protein] + diphosphate</text>
        <dbReference type="Rhea" id="RHEA:54292"/>
        <dbReference type="Rhea" id="RHEA-COMP:11060"/>
        <dbReference type="Rhea" id="RHEA-COMP:13847"/>
        <dbReference type="ChEBI" id="CHEBI:30013"/>
        <dbReference type="ChEBI" id="CHEBI:30616"/>
        <dbReference type="ChEBI" id="CHEBI:33019"/>
        <dbReference type="ChEBI" id="CHEBI:138113"/>
        <dbReference type="EC" id="2.7.7.108"/>
    </reaction>
</comment>
<keyword evidence="8" id="KW-0464">Manganese</keyword>
<comment type="cofactor">
    <cofactor evidence="8">
        <name>Mg(2+)</name>
        <dbReference type="ChEBI" id="CHEBI:18420"/>
    </cofactor>
    <cofactor evidence="8">
        <name>Mn(2+)</name>
        <dbReference type="ChEBI" id="CHEBI:29035"/>
    </cofactor>
</comment>
<keyword evidence="4 8" id="KW-0479">Metal-binding</keyword>
<evidence type="ECO:0000256" key="5">
    <source>
        <dbReference type="ARBA" id="ARBA00022741"/>
    </source>
</evidence>
<reference evidence="9 10" key="1">
    <citation type="journal article" date="2021" name="Int. J. Syst. Evol. Microbiol.">
        <title>Steroidobacter gossypii sp. nov., isolated from soil of cotton cropping field.</title>
        <authorList>
            <person name="Huang R."/>
            <person name="Yang S."/>
            <person name="Zhen C."/>
            <person name="Liu W."/>
        </authorList>
    </citation>
    <scope>NUCLEOTIDE SEQUENCE [LARGE SCALE GENOMIC DNA]</scope>
    <source>
        <strain evidence="9 10">S1-65</strain>
    </source>
</reference>
<keyword evidence="7 8" id="KW-0460">Magnesium</keyword>
<feature type="active site" description="Proton acceptor" evidence="8">
    <location>
        <position position="247"/>
    </location>
</feature>
<comment type="similarity">
    <text evidence="1 8">Belongs to the SELO family.</text>
</comment>
<dbReference type="PANTHER" id="PTHR32057:SF14">
    <property type="entry name" value="PROTEIN ADENYLYLTRANSFERASE SELO, MITOCHONDRIAL"/>
    <property type="match status" value="1"/>
</dbReference>
<gene>
    <name evidence="8" type="primary">ydiU</name>
    <name evidence="8" type="synonym">selO</name>
    <name evidence="9" type="ORF">JM946_05530</name>
</gene>
<feature type="binding site" evidence="8">
    <location>
        <position position="178"/>
    </location>
    <ligand>
        <name>ATP</name>
        <dbReference type="ChEBI" id="CHEBI:30616"/>
    </ligand>
</feature>
<feature type="binding site" evidence="8">
    <location>
        <position position="248"/>
    </location>
    <ligand>
        <name>Mg(2+)</name>
        <dbReference type="ChEBI" id="CHEBI:18420"/>
    </ligand>
</feature>
<keyword evidence="3 8" id="KW-0548">Nucleotidyltransferase</keyword>
<feature type="binding site" evidence="8">
    <location>
        <position position="87"/>
    </location>
    <ligand>
        <name>ATP</name>
        <dbReference type="ChEBI" id="CHEBI:30616"/>
    </ligand>
</feature>
<dbReference type="EC" id="2.7.7.108" evidence="8"/>
<evidence type="ECO:0000256" key="1">
    <source>
        <dbReference type="ARBA" id="ARBA00009747"/>
    </source>
</evidence>
<feature type="binding site" evidence="8">
    <location>
        <position position="171"/>
    </location>
    <ligand>
        <name>ATP</name>
        <dbReference type="ChEBI" id="CHEBI:30616"/>
    </ligand>
</feature>
<feature type="binding site" evidence="8">
    <location>
        <position position="257"/>
    </location>
    <ligand>
        <name>ATP</name>
        <dbReference type="ChEBI" id="CHEBI:30616"/>
    </ligand>
</feature>
<evidence type="ECO:0000313" key="10">
    <source>
        <dbReference type="Proteomes" id="UP000661077"/>
    </source>
</evidence>
<dbReference type="NCBIfam" id="NF000658">
    <property type="entry name" value="PRK00029.1"/>
    <property type="match status" value="1"/>
</dbReference>
<dbReference type="Proteomes" id="UP000661077">
    <property type="component" value="Unassembled WGS sequence"/>
</dbReference>
<keyword evidence="6 8" id="KW-0067">ATP-binding</keyword>
<keyword evidence="5 8" id="KW-0547">Nucleotide-binding</keyword>
<feature type="binding site" evidence="8">
    <location>
        <position position="108"/>
    </location>
    <ligand>
        <name>ATP</name>
        <dbReference type="ChEBI" id="CHEBI:30616"/>
    </ligand>
</feature>
<evidence type="ECO:0000256" key="7">
    <source>
        <dbReference type="ARBA" id="ARBA00022842"/>
    </source>
</evidence>
<feature type="binding site" evidence="8">
    <location>
        <position position="85"/>
    </location>
    <ligand>
        <name>ATP</name>
        <dbReference type="ChEBI" id="CHEBI:30616"/>
    </ligand>
</feature>
<dbReference type="EC" id="2.7.7.-" evidence="8"/>
<feature type="binding site" evidence="8">
    <location>
        <position position="120"/>
    </location>
    <ligand>
        <name>ATP</name>
        <dbReference type="ChEBI" id="CHEBI:30616"/>
    </ligand>
</feature>
<dbReference type="Pfam" id="PF02696">
    <property type="entry name" value="SelO"/>
    <property type="match status" value="1"/>
</dbReference>
<evidence type="ECO:0000256" key="8">
    <source>
        <dbReference type="HAMAP-Rule" id="MF_00692"/>
    </source>
</evidence>
<evidence type="ECO:0000256" key="3">
    <source>
        <dbReference type="ARBA" id="ARBA00022695"/>
    </source>
</evidence>
<comment type="catalytic activity">
    <reaction evidence="8">
        <text>L-tyrosyl-[protein] + UTP = O-(5'-uridylyl)-L-tyrosyl-[protein] + diphosphate</text>
        <dbReference type="Rhea" id="RHEA:83887"/>
        <dbReference type="Rhea" id="RHEA-COMP:10136"/>
        <dbReference type="Rhea" id="RHEA-COMP:20238"/>
        <dbReference type="ChEBI" id="CHEBI:33019"/>
        <dbReference type="ChEBI" id="CHEBI:46398"/>
        <dbReference type="ChEBI" id="CHEBI:46858"/>
        <dbReference type="ChEBI" id="CHEBI:90602"/>
    </reaction>
</comment>
<dbReference type="EMBL" id="JAEVLS010000001">
    <property type="protein sequence ID" value="MBM0104194.1"/>
    <property type="molecule type" value="Genomic_DNA"/>
</dbReference>
<organism evidence="9 10">
    <name type="scientific">Steroidobacter gossypii</name>
    <dbReference type="NCBI Taxonomy" id="2805490"/>
    <lineage>
        <taxon>Bacteria</taxon>
        <taxon>Pseudomonadati</taxon>
        <taxon>Pseudomonadota</taxon>
        <taxon>Gammaproteobacteria</taxon>
        <taxon>Steroidobacterales</taxon>
        <taxon>Steroidobacteraceae</taxon>
        <taxon>Steroidobacter</taxon>
    </lineage>
</organism>
<sequence>MRLGFEHTYAALPARFFAAVPPTTTADARMVIFNRALWDELGLDPNVDETQAAALFSGNELAEDSTPIAMAYAGHQFGQFVPQLGDGRAILLGEVRGRDGVLRDIQLKGSGRTPFSRGGDGRAAIGPMLREYLISEAMHALGIPTTRSLAVVATGEQVYRQQILPGAVLTRVAASHIRVGTFQFFAARGDREALQTLLDYVISRHYPEAGAAEVPALALLEAVTKRQAFLIADWMRVGFIHGVMNTDNMALSGETIDYGPCAFMNSYDPQTVFSSIDLGGRYAYTNQPAIAQWNLARLAETFLPLIDADTNKAIELATGVVEDFVEHFEARFLECMRRKIGLVSEEDGDADLISRLLAAMQNAKADFTLAFSAISRAATSAGEAATLRTMFAGAAEIDEWLSDWHMRLSRDPQTPDQRAETLRLANPEFIPRNHQVEAALEAATSGDMQPFKRLLAVLQRPYDRQSEFEEYRLPPPPSEVPYKTFCGT</sequence>